<feature type="transmembrane region" description="Helical" evidence="2">
    <location>
        <begin position="152"/>
        <end position="173"/>
    </location>
</feature>
<feature type="compositionally biased region" description="Polar residues" evidence="1">
    <location>
        <begin position="349"/>
        <end position="363"/>
    </location>
</feature>
<accession>A0A9P6XVZ6</accession>
<dbReference type="OrthoDB" id="2448307at2759"/>
<feature type="transmembrane region" description="Helical" evidence="2">
    <location>
        <begin position="199"/>
        <end position="223"/>
    </location>
</feature>
<organism evidence="3 4">
    <name type="scientific">Rhizopus oryzae</name>
    <name type="common">Mucormycosis agent</name>
    <name type="synonym">Rhizopus arrhizus var. delemar</name>
    <dbReference type="NCBI Taxonomy" id="64495"/>
    <lineage>
        <taxon>Eukaryota</taxon>
        <taxon>Fungi</taxon>
        <taxon>Fungi incertae sedis</taxon>
        <taxon>Mucoromycota</taxon>
        <taxon>Mucoromycotina</taxon>
        <taxon>Mucoromycetes</taxon>
        <taxon>Mucorales</taxon>
        <taxon>Mucorineae</taxon>
        <taxon>Rhizopodaceae</taxon>
        <taxon>Rhizopus</taxon>
    </lineage>
</organism>
<feature type="region of interest" description="Disordered" evidence="1">
    <location>
        <begin position="349"/>
        <end position="370"/>
    </location>
</feature>
<feature type="transmembrane region" description="Helical" evidence="2">
    <location>
        <begin position="306"/>
        <end position="329"/>
    </location>
</feature>
<feature type="transmembrane region" description="Helical" evidence="2">
    <location>
        <begin position="70"/>
        <end position="88"/>
    </location>
</feature>
<evidence type="ECO:0000256" key="1">
    <source>
        <dbReference type="SAM" id="MobiDB-lite"/>
    </source>
</evidence>
<feature type="transmembrane region" description="Helical" evidence="2">
    <location>
        <begin position="243"/>
        <end position="263"/>
    </location>
</feature>
<evidence type="ECO:0000313" key="3">
    <source>
        <dbReference type="EMBL" id="KAG1533753.1"/>
    </source>
</evidence>
<dbReference type="EMBL" id="JAANIT010003649">
    <property type="protein sequence ID" value="KAG1533753.1"/>
    <property type="molecule type" value="Genomic_DNA"/>
</dbReference>
<dbReference type="GO" id="GO:0005794">
    <property type="term" value="C:Golgi apparatus"/>
    <property type="evidence" value="ECO:0007669"/>
    <property type="project" value="TreeGrafter"/>
</dbReference>
<proteinExistence type="predicted"/>
<sequence length="370" mass="42536">MWSVSRIFGDSKWTKAIFITIILQAVLAIIFESIIFQSHANEINIIQQERLYQQSFGESLRTAYANARSLLVYFALFIIAQLFTVILVIDAVSQKNTIELIALVAFELGLSAYTIIQFHQASTLFSNKDDPVVSLVLAFLGDAYNASRWAEITQICIMLVFTLFFIFLAYKLYLEFGWQIYKKIGADLAMRDRYKMYQIFMMLLKFDFFFFLAFSIQYLVLLIVTWLPEAETSDSRAVIIKELIVHIVLSCLVSIAMLALAYWGLRRERNIHMYMFIALSMASMAYFIYMLVTISKNPERFVGSKVFLTFFLCVDMVLILCSVPTAIICTRNFNHGLINHISHVSSHSMQPINSETGAKNTPSPERWSIE</sequence>
<comment type="caution">
    <text evidence="3">The sequence shown here is derived from an EMBL/GenBank/DDBJ whole genome shotgun (WGS) entry which is preliminary data.</text>
</comment>
<feature type="transmembrane region" description="Helical" evidence="2">
    <location>
        <begin position="275"/>
        <end position="294"/>
    </location>
</feature>
<dbReference type="InterPro" id="IPR040410">
    <property type="entry name" value="UPF0658_Golgi"/>
</dbReference>
<keyword evidence="2" id="KW-0472">Membrane</keyword>
<feature type="transmembrane region" description="Helical" evidence="2">
    <location>
        <begin position="16"/>
        <end position="36"/>
    </location>
</feature>
<keyword evidence="2" id="KW-0812">Transmembrane</keyword>
<reference evidence="3" key="1">
    <citation type="journal article" date="2020" name="Microb. Genom.">
        <title>Genetic diversity of clinical and environmental Mucorales isolates obtained from an investigation of mucormycosis cases among solid organ transplant recipients.</title>
        <authorList>
            <person name="Nguyen M.H."/>
            <person name="Kaul D."/>
            <person name="Muto C."/>
            <person name="Cheng S.J."/>
            <person name="Richter R.A."/>
            <person name="Bruno V.M."/>
            <person name="Liu G."/>
            <person name="Beyhan S."/>
            <person name="Sundermann A.J."/>
            <person name="Mounaud S."/>
            <person name="Pasculle A.W."/>
            <person name="Nierman W.C."/>
            <person name="Driscoll E."/>
            <person name="Cumbie R."/>
            <person name="Clancy C.J."/>
            <person name="Dupont C.L."/>
        </authorList>
    </citation>
    <scope>NUCLEOTIDE SEQUENCE</scope>
    <source>
        <strain evidence="3">GL16</strain>
    </source>
</reference>
<dbReference type="PANTHER" id="PTHR34391">
    <property type="entry name" value="UPF0658 GOLGI APPARATUS MEMBRANE PROTEIN C1952.10C-RELATED"/>
    <property type="match status" value="1"/>
</dbReference>
<evidence type="ECO:0000256" key="2">
    <source>
        <dbReference type="SAM" id="Phobius"/>
    </source>
</evidence>
<keyword evidence="2" id="KW-1133">Transmembrane helix</keyword>
<feature type="transmembrane region" description="Helical" evidence="2">
    <location>
        <begin position="100"/>
        <end position="119"/>
    </location>
</feature>
<dbReference type="AlphaFoldDB" id="A0A9P6XVZ6"/>
<protein>
    <submittedName>
        <fullName evidence="3">Uncharacterized protein</fullName>
    </submittedName>
</protein>
<evidence type="ECO:0000313" key="4">
    <source>
        <dbReference type="Proteomes" id="UP000717996"/>
    </source>
</evidence>
<gene>
    <name evidence="3" type="ORF">G6F51_012455</name>
</gene>
<name>A0A9P6XVZ6_RHIOR</name>
<dbReference type="Proteomes" id="UP000717996">
    <property type="component" value="Unassembled WGS sequence"/>
</dbReference>
<dbReference type="PANTHER" id="PTHR34391:SF1">
    <property type="entry name" value="UPF0658 GOLGI APPARATUS MEMBRANE PROTEIN C1952.10C-RELATED"/>
    <property type="match status" value="1"/>
</dbReference>